<sequence>MKKFRYSILGLLCTVMLTLLNSCKKYLDEQPVSAFSTEAAFSNVNTATSAVLGIYARLAGDSGYGIRLSMYYTVDADDFVGPASNASPDNDRRDIARYQATAQNAQIEAPFENLYTGIERANICIKYIPQMAAYTSGSASDQAALKRLYGEALTLRAQFYFELMRNWGDVPAQWEPSADQPTLNITRTDQKVIYDRILNDLLTAESLVPWRTEVVRDERITKGAVKGLRARIALFRGGYLLNTSTGQVDRTSDYQKYYQITRDECNDLLQRRDQHTLNSSFQNLFKNYVDAHTLDPTGEIMFEVAMAGGSGIADSKLGYYDGPRSVNGSTSLGNSSITAVPTYFYAFDQNDVRRDVTICPYFFNFDGTKTLQRLIGLPSGKFRRDWITNPSIPVNSASQYFGINWPILRFADVLLMYAEADNELNSGPSAAAISALREVRLRGFNGDATKIGTIPTDKTGFFTALANERLFEFGGEGIRKFDLIRWNLFNSTLTATRANLTAMFNKQAPYNNLPQTMTYQNAQQTINYGSSLYAPSPSTVPTGYTRVNWVSSLTTTYITSVAQYFKPGHSEVLPIPQPSIDANPLLTQNFGY</sequence>
<reference evidence="8" key="1">
    <citation type="submission" date="2022-04" db="EMBL/GenBank/DDBJ databases">
        <title>Mucilaginibacter sp. RS28 isolated from freshwater.</title>
        <authorList>
            <person name="Ko S.-R."/>
        </authorList>
    </citation>
    <scope>NUCLEOTIDE SEQUENCE</scope>
    <source>
        <strain evidence="8">RS28</strain>
    </source>
</reference>
<evidence type="ECO:0000256" key="2">
    <source>
        <dbReference type="ARBA" id="ARBA00006275"/>
    </source>
</evidence>
<dbReference type="EMBL" id="JALJEJ010000006">
    <property type="protein sequence ID" value="MCJ8210830.1"/>
    <property type="molecule type" value="Genomic_DNA"/>
</dbReference>
<dbReference type="SUPFAM" id="SSF48452">
    <property type="entry name" value="TPR-like"/>
    <property type="match status" value="1"/>
</dbReference>
<evidence type="ECO:0000259" key="6">
    <source>
        <dbReference type="Pfam" id="PF07980"/>
    </source>
</evidence>
<evidence type="ECO:0000256" key="4">
    <source>
        <dbReference type="ARBA" id="ARBA00023136"/>
    </source>
</evidence>
<comment type="subcellular location">
    <subcellularLocation>
        <location evidence="1">Cell outer membrane</location>
    </subcellularLocation>
</comment>
<keyword evidence="9" id="KW-1185">Reference proteome</keyword>
<protein>
    <submittedName>
        <fullName evidence="8">RagB/SusD family nutrient uptake outer membrane protein</fullName>
    </submittedName>
</protein>
<dbReference type="Pfam" id="PF07980">
    <property type="entry name" value="SusD_RagB"/>
    <property type="match status" value="1"/>
</dbReference>
<dbReference type="InterPro" id="IPR033985">
    <property type="entry name" value="SusD-like_N"/>
</dbReference>
<gene>
    <name evidence="8" type="ORF">MUY27_14020</name>
</gene>
<dbReference type="AlphaFoldDB" id="A0A9X1X5J0"/>
<comment type="similarity">
    <text evidence="2">Belongs to the SusD family.</text>
</comment>
<dbReference type="Pfam" id="PF14322">
    <property type="entry name" value="SusD-like_3"/>
    <property type="match status" value="1"/>
</dbReference>
<comment type="caution">
    <text evidence="8">The sequence shown here is derived from an EMBL/GenBank/DDBJ whole genome shotgun (WGS) entry which is preliminary data.</text>
</comment>
<name>A0A9X1X5J0_9SPHI</name>
<proteinExistence type="inferred from homology"/>
<dbReference type="RefSeq" id="WP_245130778.1">
    <property type="nucleotide sequence ID" value="NZ_JALJEJ010000006.1"/>
</dbReference>
<dbReference type="InterPro" id="IPR011990">
    <property type="entry name" value="TPR-like_helical_dom_sf"/>
</dbReference>
<dbReference type="Proteomes" id="UP001139450">
    <property type="component" value="Unassembled WGS sequence"/>
</dbReference>
<accession>A0A9X1X5J0</accession>
<keyword evidence="3" id="KW-0732">Signal</keyword>
<evidence type="ECO:0000256" key="1">
    <source>
        <dbReference type="ARBA" id="ARBA00004442"/>
    </source>
</evidence>
<evidence type="ECO:0000256" key="3">
    <source>
        <dbReference type="ARBA" id="ARBA00022729"/>
    </source>
</evidence>
<keyword evidence="4" id="KW-0472">Membrane</keyword>
<dbReference type="Gene3D" id="1.25.40.390">
    <property type="match status" value="1"/>
</dbReference>
<feature type="domain" description="RagB/SusD" evidence="6">
    <location>
        <begin position="395"/>
        <end position="592"/>
    </location>
</feature>
<dbReference type="GO" id="GO:0009279">
    <property type="term" value="C:cell outer membrane"/>
    <property type="evidence" value="ECO:0007669"/>
    <property type="project" value="UniProtKB-SubCell"/>
</dbReference>
<dbReference type="InterPro" id="IPR012944">
    <property type="entry name" value="SusD_RagB_dom"/>
</dbReference>
<feature type="domain" description="SusD-like N-terminal" evidence="7">
    <location>
        <begin position="25"/>
        <end position="234"/>
    </location>
</feature>
<evidence type="ECO:0000259" key="7">
    <source>
        <dbReference type="Pfam" id="PF14322"/>
    </source>
</evidence>
<keyword evidence="5" id="KW-0998">Cell outer membrane</keyword>
<organism evidence="8 9">
    <name type="scientific">Mucilaginibacter straminoryzae</name>
    <dbReference type="NCBI Taxonomy" id="2932774"/>
    <lineage>
        <taxon>Bacteria</taxon>
        <taxon>Pseudomonadati</taxon>
        <taxon>Bacteroidota</taxon>
        <taxon>Sphingobacteriia</taxon>
        <taxon>Sphingobacteriales</taxon>
        <taxon>Sphingobacteriaceae</taxon>
        <taxon>Mucilaginibacter</taxon>
    </lineage>
</organism>
<evidence type="ECO:0000256" key="5">
    <source>
        <dbReference type="ARBA" id="ARBA00023237"/>
    </source>
</evidence>
<evidence type="ECO:0000313" key="8">
    <source>
        <dbReference type="EMBL" id="MCJ8210830.1"/>
    </source>
</evidence>
<evidence type="ECO:0000313" key="9">
    <source>
        <dbReference type="Proteomes" id="UP001139450"/>
    </source>
</evidence>